<evidence type="ECO:0000313" key="5">
    <source>
        <dbReference type="EnsemblMetazoa" id="XP_038054639.1"/>
    </source>
</evidence>
<feature type="region of interest" description="Disordered" evidence="3">
    <location>
        <begin position="1"/>
        <end position="34"/>
    </location>
</feature>
<keyword evidence="2" id="KW-0964">Secreted</keyword>
<evidence type="ECO:0000256" key="1">
    <source>
        <dbReference type="ARBA" id="ARBA00004613"/>
    </source>
</evidence>
<protein>
    <recommendedName>
        <fullName evidence="4">Phospholipase A2-like central domain-containing protein</fullName>
    </recommendedName>
</protein>
<dbReference type="GeneID" id="119726857"/>
<dbReference type="OrthoDB" id="6075074at2759"/>
<dbReference type="OMA" id="PYTINLC"/>
<reference evidence="5" key="1">
    <citation type="submission" date="2022-11" db="UniProtKB">
        <authorList>
            <consortium name="EnsemblMetazoa"/>
        </authorList>
    </citation>
    <scope>IDENTIFICATION</scope>
</reference>
<dbReference type="AlphaFoldDB" id="A0A913ZT77"/>
<dbReference type="GO" id="GO:0005576">
    <property type="term" value="C:extracellular region"/>
    <property type="evidence" value="ECO:0007669"/>
    <property type="project" value="UniProtKB-SubCell"/>
</dbReference>
<dbReference type="Gene3D" id="1.20.90.10">
    <property type="entry name" value="Phospholipase A2 domain"/>
    <property type="match status" value="1"/>
</dbReference>
<dbReference type="EnsemblMetazoa" id="XM_038198711.1">
    <property type="protein sequence ID" value="XP_038054639.1"/>
    <property type="gene ID" value="LOC119726857"/>
</dbReference>
<sequence length="200" mass="22484">RDTGLGPYQRAPGTSGERRGESTRNARGDSAGTPQLVESERINVRGYDQRLVHGTRSKRAAFIVDGTVWCGVGDTADNYTDLGVHRETDICCRDHDHCPEKIAGLSWGYGLFNFVPYTVNLCSCDESFRLCLRAADTTVATEVGQFFFDTLRPSCFELSDELTARCVRRYWYGLCREYGPLERTAVVGTNRHFNGEQYDD</sequence>
<dbReference type="InterPro" id="IPR016090">
    <property type="entry name" value="PLA2-like_dom"/>
</dbReference>
<evidence type="ECO:0000256" key="3">
    <source>
        <dbReference type="SAM" id="MobiDB-lite"/>
    </source>
</evidence>
<proteinExistence type="predicted"/>
<evidence type="ECO:0000256" key="2">
    <source>
        <dbReference type="ARBA" id="ARBA00022525"/>
    </source>
</evidence>
<comment type="subcellular location">
    <subcellularLocation>
        <location evidence="1">Secreted</location>
    </subcellularLocation>
</comment>
<dbReference type="Pfam" id="PF05826">
    <property type="entry name" value="Phospholip_A2_2"/>
    <property type="match status" value="1"/>
</dbReference>
<dbReference type="Proteomes" id="UP000887568">
    <property type="component" value="Unplaced"/>
</dbReference>
<dbReference type="InterPro" id="IPR033113">
    <property type="entry name" value="PLA2_histidine"/>
</dbReference>
<dbReference type="PROSITE" id="PS00118">
    <property type="entry name" value="PA2_HIS"/>
    <property type="match status" value="1"/>
</dbReference>
<dbReference type="GO" id="GO:0006644">
    <property type="term" value="P:phospholipid metabolic process"/>
    <property type="evidence" value="ECO:0007669"/>
    <property type="project" value="InterPro"/>
</dbReference>
<evidence type="ECO:0000259" key="4">
    <source>
        <dbReference type="Pfam" id="PF05826"/>
    </source>
</evidence>
<evidence type="ECO:0000313" key="6">
    <source>
        <dbReference type="Proteomes" id="UP000887568"/>
    </source>
</evidence>
<dbReference type="PANTHER" id="PTHR12253">
    <property type="entry name" value="RH14732P"/>
    <property type="match status" value="1"/>
</dbReference>
<dbReference type="GO" id="GO:0004623">
    <property type="term" value="F:phospholipase A2 activity"/>
    <property type="evidence" value="ECO:0007669"/>
    <property type="project" value="InterPro"/>
</dbReference>
<dbReference type="InterPro" id="IPR036444">
    <property type="entry name" value="PLipase_A2_dom_sf"/>
</dbReference>
<name>A0A913ZT77_PATMI</name>
<dbReference type="RefSeq" id="XP_038054639.1">
    <property type="nucleotide sequence ID" value="XM_038198711.1"/>
</dbReference>
<accession>A0A913ZT77</accession>
<feature type="domain" description="Phospholipase A2-like central" evidence="4">
    <location>
        <begin position="63"/>
        <end position="158"/>
    </location>
</feature>
<dbReference type="GO" id="GO:0050482">
    <property type="term" value="P:arachidonate secretion"/>
    <property type="evidence" value="ECO:0007669"/>
    <property type="project" value="InterPro"/>
</dbReference>
<feature type="compositionally biased region" description="Basic and acidic residues" evidence="3">
    <location>
        <begin position="16"/>
        <end position="27"/>
    </location>
</feature>
<dbReference type="SUPFAM" id="SSF48619">
    <property type="entry name" value="Phospholipase A2, PLA2"/>
    <property type="match status" value="1"/>
</dbReference>
<keyword evidence="6" id="KW-1185">Reference proteome</keyword>
<organism evidence="5 6">
    <name type="scientific">Patiria miniata</name>
    <name type="common">Bat star</name>
    <name type="synonym">Asterina miniata</name>
    <dbReference type="NCBI Taxonomy" id="46514"/>
    <lineage>
        <taxon>Eukaryota</taxon>
        <taxon>Metazoa</taxon>
        <taxon>Echinodermata</taxon>
        <taxon>Eleutherozoa</taxon>
        <taxon>Asterozoa</taxon>
        <taxon>Asteroidea</taxon>
        <taxon>Valvatacea</taxon>
        <taxon>Valvatida</taxon>
        <taxon>Asterinidae</taxon>
        <taxon>Patiria</taxon>
    </lineage>
</organism>